<dbReference type="InterPro" id="IPR018535">
    <property type="entry name" value="DUF1996"/>
</dbReference>
<feature type="non-terminal residue" evidence="3">
    <location>
        <position position="458"/>
    </location>
</feature>
<feature type="region of interest" description="Disordered" evidence="1">
    <location>
        <begin position="389"/>
        <end position="442"/>
    </location>
</feature>
<sequence length="458" mass="47024">LAATAAGFDCHGPYFSFYNRHGPAMSTQRLDPALFPGQGSPHMHDFDGGNGLAVDTTFAGLQSSECTTARIKPDNSLYWRPALYWNGNGTGFYPVPNMFAKVYYKFGNGDGTKAKNISEFPEDFEMIAGDPFRRSDDGNNQAGVSWACIDAKYGRIEAQGFPKGFTSCSNGLATQLTFPACWNGKKMDPKNPNAHMAYPSNAGQGIESCPTGFQVARFPSIFIEFWYDVSQFDGQYSANDIPWVLAQGDPTGYGFHADFKNGWKKGVLAKATADDGYCNCGCGCGEDEMKQCFGAENVNDDNDAAFTQCSAKPALADERGVVQKLPGCNPIQKGPAEATAVTGAGCVAGATGGSGDSASAAPTSAATGASSPASAATSAPATTLSAVISTGSAPSSAPSSAPASSAPVASAEDAGGYSAAPVSSLSAPSQPSAASSDCSSAATVTVTPTVYVTAAADA</sequence>
<protein>
    <recommendedName>
        <fullName evidence="2">DUF1996 domain-containing protein</fullName>
    </recommendedName>
</protein>
<accession>A0A6A6JUS0</accession>
<keyword evidence="4" id="KW-1185">Reference proteome</keyword>
<organism evidence="3 4">
    <name type="scientific">Westerdykella ornata</name>
    <dbReference type="NCBI Taxonomy" id="318751"/>
    <lineage>
        <taxon>Eukaryota</taxon>
        <taxon>Fungi</taxon>
        <taxon>Dikarya</taxon>
        <taxon>Ascomycota</taxon>
        <taxon>Pezizomycotina</taxon>
        <taxon>Dothideomycetes</taxon>
        <taxon>Pleosporomycetidae</taxon>
        <taxon>Pleosporales</taxon>
        <taxon>Sporormiaceae</taxon>
        <taxon>Westerdykella</taxon>
    </lineage>
</organism>
<feature type="region of interest" description="Disordered" evidence="1">
    <location>
        <begin position="357"/>
        <end position="376"/>
    </location>
</feature>
<dbReference type="PANTHER" id="PTHR43662">
    <property type="match status" value="1"/>
</dbReference>
<feature type="compositionally biased region" description="Low complexity" evidence="1">
    <location>
        <begin position="389"/>
        <end position="411"/>
    </location>
</feature>
<dbReference type="GeneID" id="54548062"/>
<feature type="domain" description="DUF1996" evidence="2">
    <location>
        <begin position="31"/>
        <end position="263"/>
    </location>
</feature>
<feature type="non-terminal residue" evidence="3">
    <location>
        <position position="1"/>
    </location>
</feature>
<dbReference type="AlphaFoldDB" id="A0A6A6JUS0"/>
<gene>
    <name evidence="3" type="ORF">EI97DRAFT_354426</name>
</gene>
<proteinExistence type="predicted"/>
<dbReference type="OrthoDB" id="74764at2759"/>
<reference evidence="3" key="1">
    <citation type="journal article" date="2020" name="Stud. Mycol.">
        <title>101 Dothideomycetes genomes: a test case for predicting lifestyles and emergence of pathogens.</title>
        <authorList>
            <person name="Haridas S."/>
            <person name="Albert R."/>
            <person name="Binder M."/>
            <person name="Bloem J."/>
            <person name="Labutti K."/>
            <person name="Salamov A."/>
            <person name="Andreopoulos B."/>
            <person name="Baker S."/>
            <person name="Barry K."/>
            <person name="Bills G."/>
            <person name="Bluhm B."/>
            <person name="Cannon C."/>
            <person name="Castanera R."/>
            <person name="Culley D."/>
            <person name="Daum C."/>
            <person name="Ezra D."/>
            <person name="Gonzalez J."/>
            <person name="Henrissat B."/>
            <person name="Kuo A."/>
            <person name="Liang C."/>
            <person name="Lipzen A."/>
            <person name="Lutzoni F."/>
            <person name="Magnuson J."/>
            <person name="Mondo S."/>
            <person name="Nolan M."/>
            <person name="Ohm R."/>
            <person name="Pangilinan J."/>
            <person name="Park H.-J."/>
            <person name="Ramirez L."/>
            <person name="Alfaro M."/>
            <person name="Sun H."/>
            <person name="Tritt A."/>
            <person name="Yoshinaga Y."/>
            <person name="Zwiers L.-H."/>
            <person name="Turgeon B."/>
            <person name="Goodwin S."/>
            <person name="Spatafora J."/>
            <person name="Crous P."/>
            <person name="Grigoriev I."/>
        </authorList>
    </citation>
    <scope>NUCLEOTIDE SEQUENCE</scope>
    <source>
        <strain evidence="3">CBS 379.55</strain>
    </source>
</reference>
<dbReference type="RefSeq" id="XP_033657382.1">
    <property type="nucleotide sequence ID" value="XM_033794887.1"/>
</dbReference>
<dbReference type="Proteomes" id="UP000800097">
    <property type="component" value="Unassembled WGS sequence"/>
</dbReference>
<evidence type="ECO:0000259" key="2">
    <source>
        <dbReference type="Pfam" id="PF09362"/>
    </source>
</evidence>
<feature type="compositionally biased region" description="Low complexity" evidence="1">
    <location>
        <begin position="418"/>
        <end position="442"/>
    </location>
</feature>
<evidence type="ECO:0000313" key="3">
    <source>
        <dbReference type="EMBL" id="KAF2279843.1"/>
    </source>
</evidence>
<evidence type="ECO:0000313" key="4">
    <source>
        <dbReference type="Proteomes" id="UP000800097"/>
    </source>
</evidence>
<dbReference type="PANTHER" id="PTHR43662:SF5">
    <property type="entry name" value="DUF1996 DOMAIN-CONTAINING PROTEIN"/>
    <property type="match status" value="1"/>
</dbReference>
<name>A0A6A6JUS0_WESOR</name>
<dbReference type="Pfam" id="PF09362">
    <property type="entry name" value="DUF1996"/>
    <property type="match status" value="1"/>
</dbReference>
<dbReference type="EMBL" id="ML986485">
    <property type="protein sequence ID" value="KAF2279843.1"/>
    <property type="molecule type" value="Genomic_DNA"/>
</dbReference>
<evidence type="ECO:0000256" key="1">
    <source>
        <dbReference type="SAM" id="MobiDB-lite"/>
    </source>
</evidence>